<dbReference type="Gene3D" id="1.10.150.300">
    <property type="entry name" value="TGS-like domain"/>
    <property type="match status" value="1"/>
</dbReference>
<dbReference type="OrthoDB" id="424823at2759"/>
<evidence type="ECO:0000313" key="7">
    <source>
        <dbReference type="Proteomes" id="UP000076078"/>
    </source>
</evidence>
<evidence type="ECO:0000256" key="3">
    <source>
        <dbReference type="HAMAP-Rule" id="MF_03167"/>
    </source>
</evidence>
<keyword evidence="3" id="KW-0963">Cytoplasm</keyword>
<dbReference type="PIRSF" id="PIRSF006641">
    <property type="entry name" value="CHP00092"/>
    <property type="match status" value="1"/>
</dbReference>
<dbReference type="OMA" id="DFHDLCE"/>
<comment type="subcellular location">
    <subcellularLocation>
        <location evidence="3">Cytoplasm</location>
    </subcellularLocation>
</comment>
<dbReference type="Gene3D" id="3.10.20.30">
    <property type="match status" value="1"/>
</dbReference>
<evidence type="ECO:0000259" key="4">
    <source>
        <dbReference type="PROSITE" id="PS51710"/>
    </source>
</evidence>
<dbReference type="PROSITE" id="PS51710">
    <property type="entry name" value="G_OBG"/>
    <property type="match status" value="1"/>
</dbReference>
<dbReference type="GO" id="GO:0016887">
    <property type="term" value="F:ATP hydrolysis activity"/>
    <property type="evidence" value="ECO:0007669"/>
    <property type="project" value="UniProtKB-UniRule"/>
</dbReference>
<dbReference type="InterPro" id="IPR004095">
    <property type="entry name" value="TGS"/>
</dbReference>
<accession>A0A151Z5J7</accession>
<dbReference type="PROSITE" id="PS51880">
    <property type="entry name" value="TGS"/>
    <property type="match status" value="1"/>
</dbReference>
<dbReference type="FunFam" id="1.10.150.300:FF:000001">
    <property type="entry name" value="Ribosome-binding ATPase YchF"/>
    <property type="match status" value="1"/>
</dbReference>
<dbReference type="GO" id="GO:0005525">
    <property type="term" value="F:GTP binding"/>
    <property type="evidence" value="ECO:0007669"/>
    <property type="project" value="InterPro"/>
</dbReference>
<organism evidence="6 7">
    <name type="scientific">Tieghemostelium lacteum</name>
    <name type="common">Slime mold</name>
    <name type="synonym">Dictyostelium lacteum</name>
    <dbReference type="NCBI Taxonomy" id="361077"/>
    <lineage>
        <taxon>Eukaryota</taxon>
        <taxon>Amoebozoa</taxon>
        <taxon>Evosea</taxon>
        <taxon>Eumycetozoa</taxon>
        <taxon>Dictyostelia</taxon>
        <taxon>Dictyosteliales</taxon>
        <taxon>Raperosteliaceae</taxon>
        <taxon>Tieghemostelium</taxon>
    </lineage>
</organism>
<gene>
    <name evidence="6" type="ORF">DLAC_10441</name>
</gene>
<dbReference type="STRING" id="361077.A0A151Z5J7"/>
<dbReference type="InterPro" id="IPR012675">
    <property type="entry name" value="Beta-grasp_dom_sf"/>
</dbReference>
<dbReference type="AlphaFoldDB" id="A0A151Z5J7"/>
<dbReference type="EMBL" id="LODT01000042">
    <property type="protein sequence ID" value="KYQ89197.1"/>
    <property type="molecule type" value="Genomic_DNA"/>
</dbReference>
<dbReference type="InterPro" id="IPR031167">
    <property type="entry name" value="G_OBG"/>
</dbReference>
<sequence>MATKGKEVQVDNTVILGKVGNNLQIGVVGLPNVGKSSLFNILTNMSIPAENFPFCTIDPNVSRCAVPDDRYDWLCSVHNPKSRVPAYLSITDIAGLVKGASEGAGLGNAFLSHIQAVDGIFHMIRAFDNPEIIHVEDTVDPVRDLQIISGELLAKDIDFTQKALDTLTKSLRGKPQTKAQQLEIDTYQKVIDLLKSGKHARFGVYTNAEVEFVRELRLLTAKPALYLVNLSQDDYIKKKNKFLPKIKQWIDENGGGPLIPVSVAFESHYASLQTPEEKKKFETESGATTNLPKIIKQGYHHLQLCHYFTCGPDEVRCWTFQKGYKAPQCAGIIHTDFENNFIMAEVMSYEDFAKYKSESECKAAGRYRQEGKNYLVADGDIIFFKFGTGGAKKK</sequence>
<keyword evidence="1 3" id="KW-0547">Nucleotide-binding</keyword>
<dbReference type="PRINTS" id="PR00326">
    <property type="entry name" value="GTP1OBG"/>
</dbReference>
<dbReference type="Pfam" id="PF06071">
    <property type="entry name" value="YchF-GTPase_C"/>
    <property type="match status" value="1"/>
</dbReference>
<feature type="binding site" evidence="3">
    <location>
        <begin position="32"/>
        <end position="37"/>
    </location>
    <ligand>
        <name>ATP</name>
        <dbReference type="ChEBI" id="CHEBI:30616"/>
    </ligand>
</feature>
<dbReference type="GO" id="GO:0043023">
    <property type="term" value="F:ribosomal large subunit binding"/>
    <property type="evidence" value="ECO:0007669"/>
    <property type="project" value="UniProtKB-UniRule"/>
</dbReference>
<dbReference type="Proteomes" id="UP000076078">
    <property type="component" value="Unassembled WGS sequence"/>
</dbReference>
<feature type="binding site" evidence="3">
    <location>
        <position position="230"/>
    </location>
    <ligand>
        <name>ATP</name>
        <dbReference type="ChEBI" id="CHEBI:30616"/>
    </ligand>
</feature>
<dbReference type="NCBIfam" id="TIGR00092">
    <property type="entry name" value="redox-regulated ATPase YchF"/>
    <property type="match status" value="1"/>
</dbReference>
<comment type="function">
    <text evidence="3">Hydrolyzes ATP, and can also hydrolyze GTP with lower efficiency. Has lower affinity for GTP.</text>
</comment>
<dbReference type="FunFam" id="3.10.20.30:FF:000001">
    <property type="entry name" value="Ribosome-binding ATPase YchF"/>
    <property type="match status" value="1"/>
</dbReference>
<dbReference type="InterPro" id="IPR006073">
    <property type="entry name" value="GTP-bd"/>
</dbReference>
<dbReference type="InParanoid" id="A0A151Z5J7"/>
<dbReference type="InterPro" id="IPR023192">
    <property type="entry name" value="TGS-like_dom_sf"/>
</dbReference>
<dbReference type="PANTHER" id="PTHR23305">
    <property type="entry name" value="OBG GTPASE FAMILY"/>
    <property type="match status" value="1"/>
</dbReference>
<keyword evidence="7" id="KW-1185">Reference proteome</keyword>
<comment type="caution">
    <text evidence="6">The sequence shown here is derived from an EMBL/GenBank/DDBJ whole genome shotgun (WGS) entry which is preliminary data.</text>
</comment>
<dbReference type="GO" id="GO:0005737">
    <property type="term" value="C:cytoplasm"/>
    <property type="evidence" value="ECO:0007669"/>
    <property type="project" value="UniProtKB-SubCell"/>
</dbReference>
<dbReference type="InterPro" id="IPR012676">
    <property type="entry name" value="TGS-like"/>
</dbReference>
<dbReference type="HAMAP" id="MF_00944">
    <property type="entry name" value="YchF_OLA1_ATPase"/>
    <property type="match status" value="1"/>
</dbReference>
<dbReference type="PANTHER" id="PTHR23305:SF11">
    <property type="entry name" value="OBG-LIKE ATPASE 1"/>
    <property type="match status" value="1"/>
</dbReference>
<feature type="domain" description="TGS" evidence="5">
    <location>
        <begin position="303"/>
        <end position="386"/>
    </location>
</feature>
<dbReference type="InterPro" id="IPR004396">
    <property type="entry name" value="ATPase_YchF/OLA1"/>
</dbReference>
<dbReference type="Gene3D" id="3.40.50.300">
    <property type="entry name" value="P-loop containing nucleotide triphosphate hydrolases"/>
    <property type="match status" value="1"/>
</dbReference>
<dbReference type="SUPFAM" id="SSF81271">
    <property type="entry name" value="TGS-like"/>
    <property type="match status" value="1"/>
</dbReference>
<evidence type="ECO:0000256" key="1">
    <source>
        <dbReference type="ARBA" id="ARBA00022741"/>
    </source>
</evidence>
<feature type="domain" description="OBG-type G" evidence="4">
    <location>
        <begin position="23"/>
        <end position="281"/>
    </location>
</feature>
<evidence type="ECO:0000313" key="6">
    <source>
        <dbReference type="EMBL" id="KYQ89197.1"/>
    </source>
</evidence>
<protein>
    <recommendedName>
        <fullName evidence="3">Obg-like ATPase 1</fullName>
    </recommendedName>
</protein>
<dbReference type="FunCoup" id="A0A151Z5J7">
    <property type="interactions" value="748"/>
</dbReference>
<comment type="similarity">
    <text evidence="3">Belongs to the TRAFAC class OBG-HflX-like GTPase superfamily. OBG GTPase family. YchF/OLA1 subfamily.</text>
</comment>
<dbReference type="CDD" id="cd01900">
    <property type="entry name" value="YchF"/>
    <property type="match status" value="1"/>
</dbReference>
<keyword evidence="2 3" id="KW-0067">ATP-binding</keyword>
<dbReference type="SUPFAM" id="SSF52540">
    <property type="entry name" value="P-loop containing nucleoside triphosphate hydrolases"/>
    <property type="match status" value="1"/>
</dbReference>
<dbReference type="InterPro" id="IPR013029">
    <property type="entry name" value="YchF_C"/>
</dbReference>
<comment type="subunit">
    <text evidence="3">Monomer.</text>
</comment>
<keyword evidence="3" id="KW-0378">Hydrolase</keyword>
<dbReference type="Pfam" id="PF01926">
    <property type="entry name" value="MMR_HSR1"/>
    <property type="match status" value="1"/>
</dbReference>
<dbReference type="InterPro" id="IPR041706">
    <property type="entry name" value="YchF_N"/>
</dbReference>
<evidence type="ECO:0000256" key="2">
    <source>
        <dbReference type="ARBA" id="ARBA00022840"/>
    </source>
</evidence>
<evidence type="ECO:0000259" key="5">
    <source>
        <dbReference type="PROSITE" id="PS51880"/>
    </source>
</evidence>
<reference evidence="6 7" key="1">
    <citation type="submission" date="2015-12" db="EMBL/GenBank/DDBJ databases">
        <title>Dictyostelia acquired genes for synthesis and detection of signals that induce cell-type specialization by lateral gene transfer from prokaryotes.</title>
        <authorList>
            <person name="Gloeckner G."/>
            <person name="Schaap P."/>
        </authorList>
    </citation>
    <scope>NUCLEOTIDE SEQUENCE [LARGE SCALE GENOMIC DNA]</scope>
    <source>
        <strain evidence="6 7">TK</strain>
    </source>
</reference>
<dbReference type="CDD" id="cd04867">
    <property type="entry name" value="TGS_YchF_OLA1"/>
    <property type="match status" value="1"/>
</dbReference>
<dbReference type="InterPro" id="IPR027417">
    <property type="entry name" value="P-loop_NTPase"/>
</dbReference>
<dbReference type="GO" id="GO:0005524">
    <property type="term" value="F:ATP binding"/>
    <property type="evidence" value="ECO:0007669"/>
    <property type="project" value="UniProtKB-UniRule"/>
</dbReference>
<proteinExistence type="inferred from homology"/>
<name>A0A151Z5J7_TIELA</name>